<evidence type="ECO:0000256" key="2">
    <source>
        <dbReference type="ARBA" id="ARBA00010447"/>
    </source>
</evidence>
<evidence type="ECO:0000256" key="3">
    <source>
        <dbReference type="ARBA" id="ARBA00012239"/>
    </source>
</evidence>
<dbReference type="SUPFAM" id="SSF53383">
    <property type="entry name" value="PLP-dependent transferases"/>
    <property type="match status" value="1"/>
</dbReference>
<proteinExistence type="inferred from homology"/>
<comment type="cofactor">
    <cofactor evidence="1 7">
        <name>pyridoxal 5'-phosphate</name>
        <dbReference type="ChEBI" id="CHEBI:597326"/>
    </cofactor>
</comment>
<dbReference type="InterPro" id="IPR020578">
    <property type="entry name" value="Aminotrans_V_PyrdxlP_BS"/>
</dbReference>
<dbReference type="Gene3D" id="3.40.640.10">
    <property type="entry name" value="Type I PLP-dependent aspartate aminotransferase-like (Major domain)"/>
    <property type="match status" value="1"/>
</dbReference>
<evidence type="ECO:0000256" key="7">
    <source>
        <dbReference type="RuleBase" id="RU004504"/>
    </source>
</evidence>
<name>A0A6B1DX80_9CHLR</name>
<evidence type="ECO:0000256" key="5">
    <source>
        <dbReference type="ARBA" id="ARBA00022898"/>
    </source>
</evidence>
<comment type="catalytic activity">
    <reaction evidence="6 8">
        <text>(sulfur carrier)-H + L-cysteine = (sulfur carrier)-SH + L-alanine</text>
        <dbReference type="Rhea" id="RHEA:43892"/>
        <dbReference type="Rhea" id="RHEA-COMP:14737"/>
        <dbReference type="Rhea" id="RHEA-COMP:14739"/>
        <dbReference type="ChEBI" id="CHEBI:29917"/>
        <dbReference type="ChEBI" id="CHEBI:35235"/>
        <dbReference type="ChEBI" id="CHEBI:57972"/>
        <dbReference type="ChEBI" id="CHEBI:64428"/>
        <dbReference type="EC" id="2.8.1.7"/>
    </reaction>
</comment>
<dbReference type="InterPro" id="IPR015421">
    <property type="entry name" value="PyrdxlP-dep_Trfase_major"/>
</dbReference>
<sequence>MDWAAVRSQFPIMERKVQGGIPLVYLDNAASSQKPAAVLEAMARYYRTSHANVHRGVHTLSEEATALYEDARQNAGRLINAPSSRECVYVRNTTEGINLVAGSWGRANLGPGDTVVTTVMEHHSNIVPWQILQAERGFDLRYVPVTPEGNLDRDVFGSLMAEEPKLVCFTHVSNVLGTVNPVAELTAEAHAAGALVLVDGAQGVPHLPVDVQALGVDFYVYSGHKMCGPTGIGLLWARRELLQAMPPWMGGGEMIREVTLEGSRWNELPYKFEAGTPAIAEAVGLGAAAKYLMELGMDNVARHGAYLTNYAYNQLVEIEGVHILGPGPEERMGLVSFHVDEVHPHDLAAILDLDGVAIRAGHHCAQPLHRSLDLIASARASFYLYNTESEIDRLAAGIERARRIF</sequence>
<comment type="caution">
    <text evidence="10">The sequence shown here is derived from an EMBL/GenBank/DDBJ whole genome shotgun (WGS) entry which is preliminary data.</text>
</comment>
<keyword evidence="4 8" id="KW-0808">Transferase</keyword>
<dbReference type="EC" id="2.8.1.7" evidence="3 8"/>
<evidence type="ECO:0000256" key="6">
    <source>
        <dbReference type="ARBA" id="ARBA00050776"/>
    </source>
</evidence>
<dbReference type="GO" id="GO:0006534">
    <property type="term" value="P:cysteine metabolic process"/>
    <property type="evidence" value="ECO:0007669"/>
    <property type="project" value="UniProtKB-UniRule"/>
</dbReference>
<evidence type="ECO:0000256" key="8">
    <source>
        <dbReference type="RuleBase" id="RU004506"/>
    </source>
</evidence>
<protein>
    <recommendedName>
        <fullName evidence="3 8">Cysteine desulfurase</fullName>
        <ecNumber evidence="3 8">2.8.1.7</ecNumber>
    </recommendedName>
</protein>
<reference evidence="10" key="1">
    <citation type="submission" date="2019-09" db="EMBL/GenBank/DDBJ databases">
        <title>Characterisation of the sponge microbiome using genome-centric metagenomics.</title>
        <authorList>
            <person name="Engelberts J.P."/>
            <person name="Robbins S.J."/>
            <person name="De Goeij J.M."/>
            <person name="Aranda M."/>
            <person name="Bell S.C."/>
            <person name="Webster N.S."/>
        </authorList>
    </citation>
    <scope>NUCLEOTIDE SEQUENCE</scope>
    <source>
        <strain evidence="10">SB0662_bin_9</strain>
    </source>
</reference>
<dbReference type="PROSITE" id="PS00595">
    <property type="entry name" value="AA_TRANSFER_CLASS_5"/>
    <property type="match status" value="1"/>
</dbReference>
<evidence type="ECO:0000256" key="4">
    <source>
        <dbReference type="ARBA" id="ARBA00022679"/>
    </source>
</evidence>
<dbReference type="Pfam" id="PF00266">
    <property type="entry name" value="Aminotran_5"/>
    <property type="match status" value="1"/>
</dbReference>
<feature type="domain" description="Aminotransferase class V" evidence="9">
    <location>
        <begin position="24"/>
        <end position="394"/>
    </location>
</feature>
<comment type="similarity">
    <text evidence="2 8">Belongs to the class-V pyridoxal-phosphate-dependent aminotransferase family. Csd subfamily.</text>
</comment>
<dbReference type="InterPro" id="IPR015424">
    <property type="entry name" value="PyrdxlP-dep_Trfase"/>
</dbReference>
<dbReference type="PANTHER" id="PTHR43586:SF8">
    <property type="entry name" value="CYSTEINE DESULFURASE 1, CHLOROPLASTIC"/>
    <property type="match status" value="1"/>
</dbReference>
<dbReference type="CDD" id="cd06453">
    <property type="entry name" value="SufS_like"/>
    <property type="match status" value="1"/>
</dbReference>
<dbReference type="GO" id="GO:0031071">
    <property type="term" value="F:cysteine desulfurase activity"/>
    <property type="evidence" value="ECO:0007669"/>
    <property type="project" value="UniProtKB-UniRule"/>
</dbReference>
<dbReference type="Gene3D" id="3.90.1150.10">
    <property type="entry name" value="Aspartate Aminotransferase, domain 1"/>
    <property type="match status" value="1"/>
</dbReference>
<dbReference type="PANTHER" id="PTHR43586">
    <property type="entry name" value="CYSTEINE DESULFURASE"/>
    <property type="match status" value="1"/>
</dbReference>
<organism evidence="10">
    <name type="scientific">Caldilineaceae bacterium SB0662_bin_9</name>
    <dbReference type="NCBI Taxonomy" id="2605258"/>
    <lineage>
        <taxon>Bacteria</taxon>
        <taxon>Bacillati</taxon>
        <taxon>Chloroflexota</taxon>
        <taxon>Caldilineae</taxon>
        <taxon>Caldilineales</taxon>
        <taxon>Caldilineaceae</taxon>
    </lineage>
</organism>
<dbReference type="InterPro" id="IPR015422">
    <property type="entry name" value="PyrdxlP-dep_Trfase_small"/>
</dbReference>
<accession>A0A6B1DX80</accession>
<dbReference type="InterPro" id="IPR000192">
    <property type="entry name" value="Aminotrans_V_dom"/>
</dbReference>
<evidence type="ECO:0000256" key="1">
    <source>
        <dbReference type="ARBA" id="ARBA00001933"/>
    </source>
</evidence>
<dbReference type="AlphaFoldDB" id="A0A6B1DX80"/>
<gene>
    <name evidence="10" type="ORF">F4Y08_17005</name>
</gene>
<dbReference type="EMBL" id="VXPY01000122">
    <property type="protein sequence ID" value="MYD92001.1"/>
    <property type="molecule type" value="Genomic_DNA"/>
</dbReference>
<dbReference type="NCBIfam" id="TIGR01979">
    <property type="entry name" value="sufS"/>
    <property type="match status" value="1"/>
</dbReference>
<dbReference type="GO" id="GO:0030170">
    <property type="term" value="F:pyridoxal phosphate binding"/>
    <property type="evidence" value="ECO:0007669"/>
    <property type="project" value="UniProtKB-UniRule"/>
</dbReference>
<keyword evidence="5 8" id="KW-0663">Pyridoxal phosphate</keyword>
<comment type="function">
    <text evidence="8">Catalyzes the removal of elemental sulfur and selenium atoms from L-cysteine, L-cystine, L-selenocysteine, and L-selenocystine to produce L-alanine.</text>
</comment>
<evidence type="ECO:0000313" key="10">
    <source>
        <dbReference type="EMBL" id="MYD92001.1"/>
    </source>
</evidence>
<evidence type="ECO:0000259" key="9">
    <source>
        <dbReference type="Pfam" id="PF00266"/>
    </source>
</evidence>
<dbReference type="InterPro" id="IPR010970">
    <property type="entry name" value="Cys_dSase_SufS"/>
</dbReference>